<comment type="caution">
    <text evidence="1">The sequence shown here is derived from an EMBL/GenBank/DDBJ whole genome shotgun (WGS) entry which is preliminary data.</text>
</comment>
<accession>A0A699XAE6</accession>
<reference evidence="1" key="1">
    <citation type="journal article" date="2019" name="Sci. Rep.">
        <title>Draft genome of Tanacetum cinerariifolium, the natural source of mosquito coil.</title>
        <authorList>
            <person name="Yamashiro T."/>
            <person name="Shiraishi A."/>
            <person name="Satake H."/>
            <person name="Nakayama K."/>
        </authorList>
    </citation>
    <scope>NUCLEOTIDE SEQUENCE</scope>
</reference>
<evidence type="ECO:0000313" key="1">
    <source>
        <dbReference type="EMBL" id="GFD56845.1"/>
    </source>
</evidence>
<dbReference type="AlphaFoldDB" id="A0A699XAE6"/>
<protein>
    <submittedName>
        <fullName evidence="1">Uncharacterized protein</fullName>
    </submittedName>
</protein>
<gene>
    <name evidence="1" type="ORF">Tci_928814</name>
</gene>
<feature type="non-terminal residue" evidence="1">
    <location>
        <position position="1"/>
    </location>
</feature>
<feature type="non-terminal residue" evidence="1">
    <location>
        <position position="89"/>
    </location>
</feature>
<name>A0A699XAE6_TANCI</name>
<dbReference type="EMBL" id="BKCJ011834058">
    <property type="protein sequence ID" value="GFD56845.1"/>
    <property type="molecule type" value="Genomic_DNA"/>
</dbReference>
<sequence length="89" mass="8731">GQAPEAGLAARIAGARVVAEQGQAHFAGHETGHFEAVGALHGVGSGPGIGDFLGLGAAEAGQRGEVGMQHRAQQLLDLGGRGGAGQLQL</sequence>
<organism evidence="1">
    <name type="scientific">Tanacetum cinerariifolium</name>
    <name type="common">Dalmatian daisy</name>
    <name type="synonym">Chrysanthemum cinerariifolium</name>
    <dbReference type="NCBI Taxonomy" id="118510"/>
    <lineage>
        <taxon>Eukaryota</taxon>
        <taxon>Viridiplantae</taxon>
        <taxon>Streptophyta</taxon>
        <taxon>Embryophyta</taxon>
        <taxon>Tracheophyta</taxon>
        <taxon>Spermatophyta</taxon>
        <taxon>Magnoliopsida</taxon>
        <taxon>eudicotyledons</taxon>
        <taxon>Gunneridae</taxon>
        <taxon>Pentapetalae</taxon>
        <taxon>asterids</taxon>
        <taxon>campanulids</taxon>
        <taxon>Asterales</taxon>
        <taxon>Asteraceae</taxon>
        <taxon>Asteroideae</taxon>
        <taxon>Anthemideae</taxon>
        <taxon>Anthemidinae</taxon>
        <taxon>Tanacetum</taxon>
    </lineage>
</organism>
<proteinExistence type="predicted"/>